<dbReference type="PANTHER" id="PTHR21043">
    <property type="entry name" value="IOJAP SUPERFAMILY ORTHOLOG"/>
    <property type="match status" value="1"/>
</dbReference>
<accession>A0A346XVN8</accession>
<dbReference type="Gene3D" id="3.30.460.10">
    <property type="entry name" value="Beta Polymerase, domain 2"/>
    <property type="match status" value="1"/>
</dbReference>
<keyword evidence="2" id="KW-0678">Repressor</keyword>
<dbReference type="Pfam" id="PF02410">
    <property type="entry name" value="RsfS"/>
    <property type="match status" value="1"/>
</dbReference>
<dbReference type="GO" id="GO:0042256">
    <property type="term" value="P:cytosolic ribosome assembly"/>
    <property type="evidence" value="ECO:0007669"/>
    <property type="project" value="UniProtKB-UniRule"/>
</dbReference>
<dbReference type="NCBIfam" id="TIGR00090">
    <property type="entry name" value="rsfS_iojap_ybeB"/>
    <property type="match status" value="1"/>
</dbReference>
<evidence type="ECO:0000256" key="2">
    <source>
        <dbReference type="HAMAP-Rule" id="MF_01477"/>
    </source>
</evidence>
<comment type="subcellular location">
    <subcellularLocation>
        <location evidence="2">Cytoplasm</location>
    </subcellularLocation>
</comment>
<dbReference type="InterPro" id="IPR004394">
    <property type="entry name" value="Iojap/RsfS/C7orf30"/>
</dbReference>
<gene>
    <name evidence="2" type="primary">rsfS</name>
    <name evidence="3" type="ORF">DVS28_a1592</name>
</gene>
<comment type="similarity">
    <text evidence="1 2">Belongs to the Iojap/RsfS family.</text>
</comment>
<dbReference type="Proteomes" id="UP000264006">
    <property type="component" value="Chromosome"/>
</dbReference>
<comment type="function">
    <text evidence="2">Functions as a ribosomal silencing factor. Interacts with ribosomal protein uL14 (rplN), blocking formation of intersubunit bridge B8. Prevents association of the 30S and 50S ribosomal subunits and the formation of functional ribosomes, thus repressing translation.</text>
</comment>
<dbReference type="SUPFAM" id="SSF81301">
    <property type="entry name" value="Nucleotidyltransferase"/>
    <property type="match status" value="1"/>
</dbReference>
<evidence type="ECO:0000313" key="3">
    <source>
        <dbReference type="EMBL" id="AXV06285.1"/>
    </source>
</evidence>
<evidence type="ECO:0000313" key="4">
    <source>
        <dbReference type="Proteomes" id="UP000264006"/>
    </source>
</evidence>
<proteinExistence type="inferred from homology"/>
<name>A0A346XVN8_9ACTN</name>
<dbReference type="RefSeq" id="WP_216826467.1">
    <property type="nucleotide sequence ID" value="NZ_CP031165.1"/>
</dbReference>
<dbReference type="EMBL" id="CP031165">
    <property type="protein sequence ID" value="AXV06285.1"/>
    <property type="molecule type" value="Genomic_DNA"/>
</dbReference>
<keyword evidence="2" id="KW-0810">Translation regulation</keyword>
<dbReference type="HAMAP" id="MF_01477">
    <property type="entry name" value="Iojap_RsfS"/>
    <property type="match status" value="1"/>
</dbReference>
<dbReference type="InterPro" id="IPR043519">
    <property type="entry name" value="NT_sf"/>
</dbReference>
<comment type="subunit">
    <text evidence="2">Interacts with ribosomal protein uL14 (rplN).</text>
</comment>
<dbReference type="PANTHER" id="PTHR21043:SF0">
    <property type="entry name" value="MITOCHONDRIAL ASSEMBLY OF RIBOSOMAL LARGE SUBUNIT PROTEIN 1"/>
    <property type="match status" value="1"/>
</dbReference>
<organism evidence="3 4">
    <name type="scientific">Euzebya pacifica</name>
    <dbReference type="NCBI Taxonomy" id="1608957"/>
    <lineage>
        <taxon>Bacteria</taxon>
        <taxon>Bacillati</taxon>
        <taxon>Actinomycetota</taxon>
        <taxon>Nitriliruptoria</taxon>
        <taxon>Euzebyales</taxon>
    </lineage>
</organism>
<dbReference type="GO" id="GO:0090071">
    <property type="term" value="P:negative regulation of ribosome biogenesis"/>
    <property type="evidence" value="ECO:0007669"/>
    <property type="project" value="UniProtKB-UniRule"/>
</dbReference>
<dbReference type="KEGG" id="euz:DVS28_a1592"/>
<reference evidence="3 4" key="1">
    <citation type="submission" date="2018-09" db="EMBL/GenBank/DDBJ databases">
        <title>Complete genome sequence of Euzebya sp. DY32-46 isolated from seawater of Pacific Ocean.</title>
        <authorList>
            <person name="Xu L."/>
            <person name="Wu Y.-H."/>
            <person name="Xu X.-W."/>
        </authorList>
    </citation>
    <scope>NUCLEOTIDE SEQUENCE [LARGE SCALE GENOMIC DNA]</scope>
    <source>
        <strain evidence="3 4">DY32-46</strain>
    </source>
</reference>
<sequence length="139" mass="15268">MPISTETITTTGDADLDRIRDQVLTAAEAACEKLAKDVAIMHVGPLVGITDYFLVFSTTNDRQLGSAVDEVEHQLRERHARKPIGREGQKESGWVVLDFGDFVVHAFTAAQRDVYELERLWSDAPRVPFTDPAAAAADG</sequence>
<dbReference type="GO" id="GO:0043023">
    <property type="term" value="F:ribosomal large subunit binding"/>
    <property type="evidence" value="ECO:0007669"/>
    <property type="project" value="TreeGrafter"/>
</dbReference>
<dbReference type="GO" id="GO:0017148">
    <property type="term" value="P:negative regulation of translation"/>
    <property type="evidence" value="ECO:0007669"/>
    <property type="project" value="UniProtKB-UniRule"/>
</dbReference>
<dbReference type="GO" id="GO:0005737">
    <property type="term" value="C:cytoplasm"/>
    <property type="evidence" value="ECO:0007669"/>
    <property type="project" value="UniProtKB-SubCell"/>
</dbReference>
<keyword evidence="4" id="KW-1185">Reference proteome</keyword>
<protein>
    <recommendedName>
        <fullName evidence="2">Ribosomal silencing factor RsfS</fullName>
    </recommendedName>
</protein>
<keyword evidence="2" id="KW-0963">Cytoplasm</keyword>
<dbReference type="AlphaFoldDB" id="A0A346XVN8"/>
<evidence type="ECO:0000256" key="1">
    <source>
        <dbReference type="ARBA" id="ARBA00010574"/>
    </source>
</evidence>